<dbReference type="InterPro" id="IPR029039">
    <property type="entry name" value="Flavoprotein-like_sf"/>
</dbReference>
<accession>A0ABP8JY36</accession>
<name>A0ABP8JY36_9MICO</name>
<protein>
    <submittedName>
        <fullName evidence="2">NAD(P)H-dependent oxidoreductase</fullName>
    </submittedName>
</protein>
<evidence type="ECO:0000313" key="2">
    <source>
        <dbReference type="EMBL" id="GAA4397725.1"/>
    </source>
</evidence>
<dbReference type="PANTHER" id="PTHR30543:SF21">
    <property type="entry name" value="NAD(P)H-DEPENDENT FMN REDUCTASE LOT6"/>
    <property type="match status" value="1"/>
</dbReference>
<sequence length="190" mass="19559">MSLHVLVLVGSLRAGSTNAQLADAAIAHLPAGVDGTVFARLAELPHYSEDLDHDDSLPEVARDLREVVADADAVLLVSPEYNGSLPGVLKNAVDWVSRPRGAAAIAGKPAAVIGASGSPRGAQWARDDGVKVLKVAGAAPLEDTVGVGSAFQAFHDGRLLDSELDGALRTLVTDLVDAAQRTSDSDRPAA</sequence>
<dbReference type="SUPFAM" id="SSF52218">
    <property type="entry name" value="Flavoproteins"/>
    <property type="match status" value="1"/>
</dbReference>
<reference evidence="3" key="1">
    <citation type="journal article" date="2019" name="Int. J. Syst. Evol. Microbiol.">
        <title>The Global Catalogue of Microorganisms (GCM) 10K type strain sequencing project: providing services to taxonomists for standard genome sequencing and annotation.</title>
        <authorList>
            <consortium name="The Broad Institute Genomics Platform"/>
            <consortium name="The Broad Institute Genome Sequencing Center for Infectious Disease"/>
            <person name="Wu L."/>
            <person name="Ma J."/>
        </authorList>
    </citation>
    <scope>NUCLEOTIDE SEQUENCE [LARGE SCALE GENOMIC DNA]</scope>
    <source>
        <strain evidence="3">JCM 17738</strain>
    </source>
</reference>
<dbReference type="Pfam" id="PF03358">
    <property type="entry name" value="FMN_red"/>
    <property type="match status" value="1"/>
</dbReference>
<dbReference type="PANTHER" id="PTHR30543">
    <property type="entry name" value="CHROMATE REDUCTASE"/>
    <property type="match status" value="1"/>
</dbReference>
<keyword evidence="3" id="KW-1185">Reference proteome</keyword>
<dbReference type="Proteomes" id="UP001500390">
    <property type="component" value="Unassembled WGS sequence"/>
</dbReference>
<feature type="domain" description="NADPH-dependent FMN reductase-like" evidence="1">
    <location>
        <begin position="4"/>
        <end position="151"/>
    </location>
</feature>
<evidence type="ECO:0000259" key="1">
    <source>
        <dbReference type="Pfam" id="PF03358"/>
    </source>
</evidence>
<organism evidence="2 3">
    <name type="scientific">Ornithinibacter aureus</name>
    <dbReference type="NCBI Taxonomy" id="622664"/>
    <lineage>
        <taxon>Bacteria</taxon>
        <taxon>Bacillati</taxon>
        <taxon>Actinomycetota</taxon>
        <taxon>Actinomycetes</taxon>
        <taxon>Micrococcales</taxon>
        <taxon>Intrasporangiaceae</taxon>
        <taxon>Ornithinibacter</taxon>
    </lineage>
</organism>
<evidence type="ECO:0000313" key="3">
    <source>
        <dbReference type="Proteomes" id="UP001500390"/>
    </source>
</evidence>
<proteinExistence type="predicted"/>
<dbReference type="InterPro" id="IPR005025">
    <property type="entry name" value="FMN_Rdtase-like_dom"/>
</dbReference>
<dbReference type="EMBL" id="BAABFX010000028">
    <property type="protein sequence ID" value="GAA4397725.1"/>
    <property type="molecule type" value="Genomic_DNA"/>
</dbReference>
<dbReference type="Gene3D" id="3.40.50.360">
    <property type="match status" value="1"/>
</dbReference>
<dbReference type="RefSeq" id="WP_159902516.1">
    <property type="nucleotide sequence ID" value="NZ_BAABFX010000028.1"/>
</dbReference>
<gene>
    <name evidence="2" type="ORF">GCM10023153_21960</name>
</gene>
<comment type="caution">
    <text evidence="2">The sequence shown here is derived from an EMBL/GenBank/DDBJ whole genome shotgun (WGS) entry which is preliminary data.</text>
</comment>
<dbReference type="InterPro" id="IPR050712">
    <property type="entry name" value="NAD(P)H-dep_reductase"/>
</dbReference>